<dbReference type="EMBL" id="JAHOPB010000001">
    <property type="protein sequence ID" value="MBU8872370.1"/>
    <property type="molecule type" value="Genomic_DNA"/>
</dbReference>
<accession>A0ABS6IGH9</accession>
<feature type="region of interest" description="Disordered" evidence="1">
    <location>
        <begin position="152"/>
        <end position="180"/>
    </location>
</feature>
<comment type="caution">
    <text evidence="2">The sequence shown here is derived from an EMBL/GenBank/DDBJ whole genome shotgun (WGS) entry which is preliminary data.</text>
</comment>
<dbReference type="RefSeq" id="WP_216956286.1">
    <property type="nucleotide sequence ID" value="NZ_JAHOPB010000001.1"/>
</dbReference>
<feature type="region of interest" description="Disordered" evidence="1">
    <location>
        <begin position="1"/>
        <end position="20"/>
    </location>
</feature>
<gene>
    <name evidence="2" type="ORF">KQ910_01280</name>
</gene>
<protein>
    <submittedName>
        <fullName evidence="2">Uncharacterized protein</fullName>
    </submittedName>
</protein>
<evidence type="ECO:0000313" key="2">
    <source>
        <dbReference type="EMBL" id="MBU8872370.1"/>
    </source>
</evidence>
<evidence type="ECO:0000256" key="1">
    <source>
        <dbReference type="SAM" id="MobiDB-lite"/>
    </source>
</evidence>
<sequence length="180" mass="19767">MAQSTTQAKPPAANPAEKPALKGVRSIPYVSITGEDGKQRHYETNAIPLLFHRACFGWRMYLGGPNRVVSLREVLTTSQPAEQVIAGPETEVSADKTKATTRMLETVQDGVLQRSWCIIPGDPPGTYTYDVSIDGEPRGEFVFCAIEVPDQNPNTDPRELSCPNKFNAVERAQPQPRKAS</sequence>
<dbReference type="Proteomes" id="UP000727907">
    <property type="component" value="Unassembled WGS sequence"/>
</dbReference>
<proteinExistence type="predicted"/>
<evidence type="ECO:0000313" key="3">
    <source>
        <dbReference type="Proteomes" id="UP000727907"/>
    </source>
</evidence>
<feature type="compositionally biased region" description="Low complexity" evidence="1">
    <location>
        <begin position="8"/>
        <end position="20"/>
    </location>
</feature>
<keyword evidence="3" id="KW-1185">Reference proteome</keyword>
<name>A0ABS6IGH9_9HYPH</name>
<organism evidence="2 3">
    <name type="scientific">Reyranella humidisoli</name>
    <dbReference type="NCBI Taxonomy" id="2849149"/>
    <lineage>
        <taxon>Bacteria</taxon>
        <taxon>Pseudomonadati</taxon>
        <taxon>Pseudomonadota</taxon>
        <taxon>Alphaproteobacteria</taxon>
        <taxon>Hyphomicrobiales</taxon>
        <taxon>Reyranellaceae</taxon>
        <taxon>Reyranella</taxon>
    </lineage>
</organism>
<reference evidence="2 3" key="1">
    <citation type="submission" date="2021-06" db="EMBL/GenBank/DDBJ databases">
        <authorList>
            <person name="Lee D.H."/>
        </authorList>
    </citation>
    <scope>NUCLEOTIDE SEQUENCE [LARGE SCALE GENOMIC DNA]</scope>
    <source>
        <strain evidence="2 3">MMS21-HV4-11</strain>
    </source>
</reference>